<protein>
    <recommendedName>
        <fullName evidence="3">BTB domain-containing protein</fullName>
    </recommendedName>
</protein>
<proteinExistence type="predicted"/>
<comment type="caution">
    <text evidence="1">The sequence shown here is derived from an EMBL/GenBank/DDBJ whole genome shotgun (WGS) entry which is preliminary data.</text>
</comment>
<evidence type="ECO:0008006" key="3">
    <source>
        <dbReference type="Google" id="ProtNLM"/>
    </source>
</evidence>
<name>A0ABR2IBG6_9PEZI</name>
<accession>A0ABR2IBG6</accession>
<evidence type="ECO:0000313" key="2">
    <source>
        <dbReference type="Proteomes" id="UP001390339"/>
    </source>
</evidence>
<dbReference type="EMBL" id="JAPCWZ010000006">
    <property type="protein sequence ID" value="KAK8860038.1"/>
    <property type="molecule type" value="Genomic_DNA"/>
</dbReference>
<keyword evidence="2" id="KW-1185">Reference proteome</keyword>
<dbReference type="Proteomes" id="UP001390339">
    <property type="component" value="Unassembled WGS sequence"/>
</dbReference>
<reference evidence="1 2" key="1">
    <citation type="journal article" date="2024" name="IMA Fungus">
        <title>Apiospora arundinis, a panoply of carbohydrate-active enzymes and secondary metabolites.</title>
        <authorList>
            <person name="Sorensen T."/>
            <person name="Petersen C."/>
            <person name="Muurmann A.T."/>
            <person name="Christiansen J.V."/>
            <person name="Brundto M.L."/>
            <person name="Overgaard C.K."/>
            <person name="Boysen A.T."/>
            <person name="Wollenberg R.D."/>
            <person name="Larsen T.O."/>
            <person name="Sorensen J.L."/>
            <person name="Nielsen K.L."/>
            <person name="Sondergaard T.E."/>
        </authorList>
    </citation>
    <scope>NUCLEOTIDE SEQUENCE [LARGE SCALE GENOMIC DNA]</scope>
    <source>
        <strain evidence="1 2">AAU 773</strain>
    </source>
</reference>
<organism evidence="1 2">
    <name type="scientific">Apiospora arundinis</name>
    <dbReference type="NCBI Taxonomy" id="335852"/>
    <lineage>
        <taxon>Eukaryota</taxon>
        <taxon>Fungi</taxon>
        <taxon>Dikarya</taxon>
        <taxon>Ascomycota</taxon>
        <taxon>Pezizomycotina</taxon>
        <taxon>Sordariomycetes</taxon>
        <taxon>Xylariomycetidae</taxon>
        <taxon>Amphisphaeriales</taxon>
        <taxon>Apiosporaceae</taxon>
        <taxon>Apiospora</taxon>
    </lineage>
</organism>
<evidence type="ECO:0000313" key="1">
    <source>
        <dbReference type="EMBL" id="KAK8860038.1"/>
    </source>
</evidence>
<sequence>MDYHASGAMPYDQYPSVSKEGDLLPVDEVASRNLDLMPLTPDRMYEIRLDQFEPELLLTVLSFIYSTEVHHKELQSGPLFNHEILVTLFNMGCYFHFDAFKVAILNIGKKELKKSIKTFPMSNPPLRLTQTQLNMLLAAVRAAYTGDVAEQKFIRGLYVHFFTECYHIVQNDPAFYMEIHRSLVCAGRFRLLPIYDNEFYIIATHYLDLDNIKAYDITN</sequence>
<gene>
    <name evidence="1" type="ORF">PGQ11_010772</name>
</gene>